<name>A0A382CA59_9ZZZZ</name>
<dbReference type="EMBL" id="UINC01033533">
    <property type="protein sequence ID" value="SVB22976.1"/>
    <property type="molecule type" value="Genomic_DNA"/>
</dbReference>
<evidence type="ECO:0000313" key="1">
    <source>
        <dbReference type="EMBL" id="SVB22976.1"/>
    </source>
</evidence>
<reference evidence="1" key="1">
    <citation type="submission" date="2018-05" db="EMBL/GenBank/DDBJ databases">
        <authorList>
            <person name="Lanie J.A."/>
            <person name="Ng W.-L."/>
            <person name="Kazmierczak K.M."/>
            <person name="Andrzejewski T.M."/>
            <person name="Davidsen T.M."/>
            <person name="Wayne K.J."/>
            <person name="Tettelin H."/>
            <person name="Glass J.I."/>
            <person name="Rusch D."/>
            <person name="Podicherti R."/>
            <person name="Tsui H.-C.T."/>
            <person name="Winkler M.E."/>
        </authorList>
    </citation>
    <scope>NUCLEOTIDE SEQUENCE</scope>
</reference>
<feature type="non-terminal residue" evidence="1">
    <location>
        <position position="1"/>
    </location>
</feature>
<proteinExistence type="predicted"/>
<gene>
    <name evidence="1" type="ORF">METZ01_LOCUS175830</name>
</gene>
<organism evidence="1">
    <name type="scientific">marine metagenome</name>
    <dbReference type="NCBI Taxonomy" id="408172"/>
    <lineage>
        <taxon>unclassified sequences</taxon>
        <taxon>metagenomes</taxon>
        <taxon>ecological metagenomes</taxon>
    </lineage>
</organism>
<protein>
    <submittedName>
        <fullName evidence="1">Uncharacterized protein</fullName>
    </submittedName>
</protein>
<accession>A0A382CA59</accession>
<dbReference type="AlphaFoldDB" id="A0A382CA59"/>
<sequence>VCDDDTLIIGFRVMRCTLFKHLAEGILTRMWRESVYSRLAIITL</sequence>